<evidence type="ECO:0000256" key="2">
    <source>
        <dbReference type="ARBA" id="ARBA00022723"/>
    </source>
</evidence>
<dbReference type="InterPro" id="IPR013785">
    <property type="entry name" value="Aldolase_TIM"/>
</dbReference>
<proteinExistence type="predicted"/>
<dbReference type="PANTHER" id="PTHR43404">
    <property type="entry name" value="LIPOPOLYSACCHARIDE CHOLINEPHOSPHOTRANSFERASE LICD"/>
    <property type="match status" value="1"/>
</dbReference>
<evidence type="ECO:0000256" key="3">
    <source>
        <dbReference type="ARBA" id="ARBA00023004"/>
    </source>
</evidence>
<dbReference type="SUPFAM" id="SSF102114">
    <property type="entry name" value="Radical SAM enzymes"/>
    <property type="match status" value="1"/>
</dbReference>
<dbReference type="InterPro" id="IPR058240">
    <property type="entry name" value="rSAM_sf"/>
</dbReference>
<sequence>MFLDAKEFGNVSHPQEDYQNWAEMGYGTRLSRKLEIDITSHCDLKCHNCDRSCRQAPTENYMTVQQISAFVRDSLSYTKTKPWDLIKLTGGEPSCHPELRKVIEPFLRYKQAYPTLKMWYNTHGCGQRAQESMGLARSCPWINHVNSSSKTGPIVPTHDSYNKAPVDYGLPGAVCPRPWDCGMSLTYYGIYPCGPGAAIARVFGLDIAIQSMSALTHEAILEQLEVLCPLCGHSPTDIKEYNIGAKEVVSSSWEKAYNDYREKPPKMRRIYDRLPQFKGVWSSKKRQAAIDMLAAIDEVFSLHGVGWMLIYGTLLGCIRHGGQIPWDDDMDITINKNAAGGFADALDDLHERGYSWAEEDSPQNGHYLKMFPKTGEQERYYRKPFVDIFSYVETEDKIDFCSNGQTPPPLKPFSKTDILPLVRRDFWGLSLPTPNKSSVFLDRHYPGWDKQCVNFKRNRYSLSNLSMSIDELRPFHEFKI</sequence>
<evidence type="ECO:0000259" key="5">
    <source>
        <dbReference type="Pfam" id="PF04991"/>
    </source>
</evidence>
<keyword evidence="3" id="KW-0408">Iron</keyword>
<dbReference type="PANTHER" id="PTHR43404:SF2">
    <property type="entry name" value="LIPOPOLYSACCHARIDE CHOLINEPHOSPHOTRANSFERASE LICD"/>
    <property type="match status" value="1"/>
</dbReference>
<keyword evidence="2" id="KW-0479">Metal-binding</keyword>
<gene>
    <name evidence="6" type="ORF">LCGC14_0235450</name>
</gene>
<dbReference type="GO" id="GO:0009100">
    <property type="term" value="P:glycoprotein metabolic process"/>
    <property type="evidence" value="ECO:0007669"/>
    <property type="project" value="UniProtKB-ARBA"/>
</dbReference>
<dbReference type="GO" id="GO:0003824">
    <property type="term" value="F:catalytic activity"/>
    <property type="evidence" value="ECO:0007669"/>
    <property type="project" value="InterPro"/>
</dbReference>
<dbReference type="Gene3D" id="3.20.20.70">
    <property type="entry name" value="Aldolase class I"/>
    <property type="match status" value="1"/>
</dbReference>
<name>A0A0F9UDF4_9ZZZZ</name>
<organism evidence="6">
    <name type="scientific">marine sediment metagenome</name>
    <dbReference type="NCBI Taxonomy" id="412755"/>
    <lineage>
        <taxon>unclassified sequences</taxon>
        <taxon>metagenomes</taxon>
        <taxon>ecological metagenomes</taxon>
    </lineage>
</organism>
<dbReference type="GO" id="GO:0051536">
    <property type="term" value="F:iron-sulfur cluster binding"/>
    <property type="evidence" value="ECO:0007669"/>
    <property type="project" value="UniProtKB-KW"/>
</dbReference>
<reference evidence="6" key="1">
    <citation type="journal article" date="2015" name="Nature">
        <title>Complex archaea that bridge the gap between prokaryotes and eukaryotes.</title>
        <authorList>
            <person name="Spang A."/>
            <person name="Saw J.H."/>
            <person name="Jorgensen S.L."/>
            <person name="Zaremba-Niedzwiedzka K."/>
            <person name="Martijn J."/>
            <person name="Lind A.E."/>
            <person name="van Eijk R."/>
            <person name="Schleper C."/>
            <person name="Guy L."/>
            <person name="Ettema T.J."/>
        </authorList>
    </citation>
    <scope>NUCLEOTIDE SEQUENCE</scope>
</reference>
<protein>
    <recommendedName>
        <fullName evidence="5">LicD/FKTN/FKRP nucleotidyltransferase domain-containing protein</fullName>
    </recommendedName>
</protein>
<evidence type="ECO:0000313" key="6">
    <source>
        <dbReference type="EMBL" id="KKN89699.1"/>
    </source>
</evidence>
<evidence type="ECO:0000256" key="1">
    <source>
        <dbReference type="ARBA" id="ARBA00022691"/>
    </source>
</evidence>
<comment type="caution">
    <text evidence="6">The sequence shown here is derived from an EMBL/GenBank/DDBJ whole genome shotgun (WGS) entry which is preliminary data.</text>
</comment>
<evidence type="ECO:0000256" key="4">
    <source>
        <dbReference type="ARBA" id="ARBA00023014"/>
    </source>
</evidence>
<keyword evidence="4" id="KW-0411">Iron-sulfur</keyword>
<accession>A0A0F9UDF4</accession>
<dbReference type="GO" id="GO:0046872">
    <property type="term" value="F:metal ion binding"/>
    <property type="evidence" value="ECO:0007669"/>
    <property type="project" value="UniProtKB-KW"/>
</dbReference>
<keyword evidence="1" id="KW-0949">S-adenosyl-L-methionine</keyword>
<dbReference type="EMBL" id="LAZR01000116">
    <property type="protein sequence ID" value="KKN89699.1"/>
    <property type="molecule type" value="Genomic_DNA"/>
</dbReference>
<dbReference type="InterPro" id="IPR007197">
    <property type="entry name" value="rSAM"/>
</dbReference>
<dbReference type="SFLD" id="SFLDS00029">
    <property type="entry name" value="Radical_SAM"/>
    <property type="match status" value="1"/>
</dbReference>
<feature type="domain" description="LicD/FKTN/FKRP nucleotidyltransferase" evidence="5">
    <location>
        <begin position="303"/>
        <end position="350"/>
    </location>
</feature>
<dbReference type="Pfam" id="PF04991">
    <property type="entry name" value="LicD"/>
    <property type="match status" value="1"/>
</dbReference>
<dbReference type="InterPro" id="IPR007074">
    <property type="entry name" value="LicD/FKTN/FKRP_NTP_transf"/>
</dbReference>
<dbReference type="InterPro" id="IPR052942">
    <property type="entry name" value="LPS_cholinephosphotransferase"/>
</dbReference>
<dbReference type="AlphaFoldDB" id="A0A0F9UDF4"/>